<dbReference type="Pfam" id="PF01637">
    <property type="entry name" value="ATPase_2"/>
    <property type="match status" value="1"/>
</dbReference>
<protein>
    <submittedName>
        <fullName evidence="3">CHAT domain-containing protein</fullName>
    </submittedName>
</protein>
<dbReference type="InterPro" id="IPR027417">
    <property type="entry name" value="P-loop_NTPase"/>
</dbReference>
<name>A0ABT7VVQ8_9GAMM</name>
<dbReference type="Pfam" id="PF12770">
    <property type="entry name" value="CHAT"/>
    <property type="match status" value="1"/>
</dbReference>
<evidence type="ECO:0000259" key="2">
    <source>
        <dbReference type="Pfam" id="PF12770"/>
    </source>
</evidence>
<keyword evidence="4" id="KW-1185">Reference proteome</keyword>
<dbReference type="SUPFAM" id="SSF52540">
    <property type="entry name" value="P-loop containing nucleoside triphosphate hydrolases"/>
    <property type="match status" value="1"/>
</dbReference>
<evidence type="ECO:0000313" key="4">
    <source>
        <dbReference type="Proteomes" id="UP001171945"/>
    </source>
</evidence>
<feature type="non-terminal residue" evidence="3">
    <location>
        <position position="1"/>
    </location>
</feature>
<dbReference type="InterPro" id="IPR024983">
    <property type="entry name" value="CHAT_dom"/>
</dbReference>
<dbReference type="InterPro" id="IPR011579">
    <property type="entry name" value="ATPase_dom"/>
</dbReference>
<dbReference type="EMBL" id="JAUCGM010000792">
    <property type="protein sequence ID" value="MDM8563670.1"/>
    <property type="molecule type" value="Genomic_DNA"/>
</dbReference>
<sequence length="388" mass="43389">ILSACQSGKMASDVLNTGLMQELVAAGLPHVIGMRESILDRAGILFAKAFCAAVARKEVLPVAMQESRIAMTQPLEKAEPWRDASRNGLAELSLDQCCLPILMSHAPMQAVINWDFTPQLPESKAFFVDSLADNITLPPVFIGRRKALRELGQALSSGRMRQLLITGPGGQGKTALAGKLARKLEQQGYLVHAYSARPSESSWENFVFHLKSSLNNQLLEQVERRWGLCPNELQQVQLLLNALVQQRRLVLFFDNLESVQKPETGELTDATLKIWLQAAQKFPKVVILLTSRWAVPGFEPHPLVRPSYGDFLRYIQYLDLDLLIERKRELYQVLGGNFKGLQLFEAAQQLGIGQAAFLERVQTAQKDLQVYMAVAQVVDYLQPEERGL</sequence>
<comment type="caution">
    <text evidence="3">The sequence shown here is derived from an EMBL/GenBank/DDBJ whole genome shotgun (WGS) entry which is preliminary data.</text>
</comment>
<proteinExistence type="predicted"/>
<accession>A0ABT7VVQ8</accession>
<dbReference type="PANTHER" id="PTHR47691:SF3">
    <property type="entry name" value="HTH-TYPE TRANSCRIPTIONAL REGULATOR RV0890C-RELATED"/>
    <property type="match status" value="1"/>
</dbReference>
<evidence type="ECO:0000259" key="1">
    <source>
        <dbReference type="Pfam" id="PF01637"/>
    </source>
</evidence>
<reference evidence="3" key="1">
    <citation type="submission" date="2023-06" db="EMBL/GenBank/DDBJ databases">
        <title>Uncultivated large filamentous bacteria from sulfidic sediments reveal new species and different genomic features in energy metabolism and defense.</title>
        <authorList>
            <person name="Fonseca A."/>
        </authorList>
    </citation>
    <scope>NUCLEOTIDE SEQUENCE</scope>
    <source>
        <strain evidence="3">HSG4</strain>
    </source>
</reference>
<dbReference type="Gene3D" id="3.40.50.300">
    <property type="entry name" value="P-loop containing nucleotide triphosphate hydrolases"/>
    <property type="match status" value="1"/>
</dbReference>
<evidence type="ECO:0000313" key="3">
    <source>
        <dbReference type="EMBL" id="MDM8563670.1"/>
    </source>
</evidence>
<feature type="domain" description="ATPase" evidence="1">
    <location>
        <begin position="141"/>
        <end position="291"/>
    </location>
</feature>
<gene>
    <name evidence="3" type="ORF">QUF54_09985</name>
</gene>
<organism evidence="3 4">
    <name type="scientific">Candidatus Marithioploca araucensis</name>
    <dbReference type="NCBI Taxonomy" id="70273"/>
    <lineage>
        <taxon>Bacteria</taxon>
        <taxon>Pseudomonadati</taxon>
        <taxon>Pseudomonadota</taxon>
        <taxon>Gammaproteobacteria</taxon>
        <taxon>Thiotrichales</taxon>
        <taxon>Thiotrichaceae</taxon>
        <taxon>Candidatus Marithioploca</taxon>
    </lineage>
</organism>
<dbReference type="Proteomes" id="UP001171945">
    <property type="component" value="Unassembled WGS sequence"/>
</dbReference>
<dbReference type="PANTHER" id="PTHR47691">
    <property type="entry name" value="REGULATOR-RELATED"/>
    <property type="match status" value="1"/>
</dbReference>
<feature type="domain" description="CHAT" evidence="2">
    <location>
        <begin position="1"/>
        <end position="78"/>
    </location>
</feature>